<dbReference type="InterPro" id="IPR002355">
    <property type="entry name" value="Cu_oxidase_Cu_BS"/>
</dbReference>
<dbReference type="STRING" id="231916.A0A409YHS9"/>
<evidence type="ECO:0000313" key="11">
    <source>
        <dbReference type="EMBL" id="PPR02558.1"/>
    </source>
</evidence>
<feature type="compositionally biased region" description="Low complexity" evidence="7">
    <location>
        <begin position="756"/>
        <end position="777"/>
    </location>
</feature>
<organism evidence="11 12">
    <name type="scientific">Gymnopilus dilepis</name>
    <dbReference type="NCBI Taxonomy" id="231916"/>
    <lineage>
        <taxon>Eukaryota</taxon>
        <taxon>Fungi</taxon>
        <taxon>Dikarya</taxon>
        <taxon>Basidiomycota</taxon>
        <taxon>Agaricomycotina</taxon>
        <taxon>Agaricomycetes</taxon>
        <taxon>Agaricomycetidae</taxon>
        <taxon>Agaricales</taxon>
        <taxon>Agaricineae</taxon>
        <taxon>Hymenogastraceae</taxon>
        <taxon>Gymnopilus</taxon>
    </lineage>
</organism>
<dbReference type="GO" id="GO:0005507">
    <property type="term" value="F:copper ion binding"/>
    <property type="evidence" value="ECO:0007669"/>
    <property type="project" value="InterPro"/>
</dbReference>
<comment type="similarity">
    <text evidence="1">Belongs to the multicopper oxidase family.</text>
</comment>
<keyword evidence="2" id="KW-0479">Metal-binding</keyword>
<evidence type="ECO:0000256" key="6">
    <source>
        <dbReference type="ARBA" id="ARBA00023180"/>
    </source>
</evidence>
<name>A0A409YHS9_9AGAR</name>
<dbReference type="FunFam" id="2.60.40.420:FF:000045">
    <property type="entry name" value="Laccase 2"/>
    <property type="match status" value="1"/>
</dbReference>
<feature type="region of interest" description="Disordered" evidence="7">
    <location>
        <begin position="655"/>
        <end position="743"/>
    </location>
</feature>
<evidence type="ECO:0000256" key="3">
    <source>
        <dbReference type="ARBA" id="ARBA00023002"/>
    </source>
</evidence>
<evidence type="ECO:0000313" key="12">
    <source>
        <dbReference type="Proteomes" id="UP000284706"/>
    </source>
</evidence>
<feature type="region of interest" description="Disordered" evidence="7">
    <location>
        <begin position="756"/>
        <end position="781"/>
    </location>
</feature>
<gene>
    <name evidence="11" type="ORF">CVT26_012026</name>
</gene>
<dbReference type="CDD" id="cd13903">
    <property type="entry name" value="CuRO_3_Tv-LCC_like"/>
    <property type="match status" value="1"/>
</dbReference>
<feature type="domain" description="Plastocyanin-like" evidence="10">
    <location>
        <begin position="50"/>
        <end position="166"/>
    </location>
</feature>
<dbReference type="Pfam" id="PF07731">
    <property type="entry name" value="Cu-oxidase_2"/>
    <property type="match status" value="1"/>
</dbReference>
<dbReference type="InterPro" id="IPR008972">
    <property type="entry name" value="Cupredoxin"/>
</dbReference>
<dbReference type="AlphaFoldDB" id="A0A409YHS9"/>
<feature type="domain" description="Plastocyanin-like" evidence="9">
    <location>
        <begin position="432"/>
        <end position="552"/>
    </location>
</feature>
<evidence type="ECO:0000256" key="2">
    <source>
        <dbReference type="ARBA" id="ARBA00022723"/>
    </source>
</evidence>
<dbReference type="InterPro" id="IPR011707">
    <property type="entry name" value="Cu-oxidase-like_N"/>
</dbReference>
<dbReference type="GO" id="GO:0016491">
    <property type="term" value="F:oxidoreductase activity"/>
    <property type="evidence" value="ECO:0007669"/>
    <property type="project" value="UniProtKB-KW"/>
</dbReference>
<dbReference type="InterPro" id="IPR011706">
    <property type="entry name" value="Cu-oxidase_C"/>
</dbReference>
<keyword evidence="6" id="KW-0325">Glycoprotein</keyword>
<dbReference type="PROSITE" id="PS00080">
    <property type="entry name" value="MULTICOPPER_OXIDASE2"/>
    <property type="match status" value="1"/>
</dbReference>
<feature type="compositionally biased region" description="Polar residues" evidence="7">
    <location>
        <begin position="686"/>
        <end position="707"/>
    </location>
</feature>
<feature type="region of interest" description="Disordered" evidence="7">
    <location>
        <begin position="555"/>
        <end position="632"/>
    </location>
</feature>
<dbReference type="Pfam" id="PF07732">
    <property type="entry name" value="Cu-oxidase_3"/>
    <property type="match status" value="1"/>
</dbReference>
<sequence length="1111" mass="120445">MEFRLIKSSQGKPSKALLSALLALSPGLNTLVASYPSLGPKDTLDIVNKVIAPDGFERSAVLVKGLHPAPLIKAVKGDSFCMTVNNDLTDDTMQRGTSIHWHGIFQRGTPWADGATGVSQCPIAQNRSFKYEFDVLDQAGTFWYHSHYGTQYCDGLRGPLVIYDPKDPYLNMYDGKAGRSRAVPLRTDAFALLLVVDDDSTVITLGDWYHVPSPSIGRIAMSDATLINGKGRYVHGPLVDLAVLQVEQGRRYRFRLISISCDPNFIFSIDGHKMTIIEVDGEYTRPLTVESIQIFAGQRYSFVLHADQKVDNYWVRALPNSGQHGLSRGFVNGTNSAILRYLRAPIGDPVSSPDVLATSKLPLGDKDSDSDCRNETAILRSRNMLRERDLQPLVNPSAPGKPYPGGADVHIHLNLSANENGFLVNGRNFSAPPVPVLLQVLSGAHAAQDLLPKGDVYTLPPNKVVEVSIPGGVIGGPHPFHLHGHSFSVIKSAEDLEPNYINPVRRDVVSIGDEGSNVTIRFETDNPGPWIFHCHIDFHLNAGLAVVFAEETAETQRRIHPPPSWDDLCPVFDSQPPSHTSVRLVPNPEASTSSMPAHSSRPVSSHSSLEHGMAHNPPAATSAAQHSGHSESAPADDYLLAMLWSIYPSDGTLSYTSTMSDEKQELSTTTPAPPPEAPPAYDSIALPQSNGAVGQDTWRSSFTHQAISLSSGPSPPLPPPSFRPPTRPATPKGHTRSLSSSSTTSLKTKKSWFFSSSSTTTSSSSSSTPSSTPSSRTANEVRSTVTGLIRNLVVGPQEQNGLGGSLSPAALGILQSCAEACTTHSISLSGILQEKFIESHSPLYWAIVKRPAHSESANATPNLLDREEVAEPEGSEESDLLGALLSHAKPLNADTITELRLGCLATSDQRTFQRLRLLIPQFSSSVSGADQILLGAALPADDITVEIGTGYEGAYAVNMKVPQFHRRMMISKEIRLEFIARNRLWLFTFMITPDGAWYGPPPGSWCVSISLQEPSPPTWFDARLVLPNFSSDPEEARKPQNTLRLKSKQMMEASRNGVPATQVVVALDESPVFGSLQYSGSPYVPADEKLGVRLEVKLRKPIPGSDECIVS</sequence>
<keyword evidence="5" id="KW-1015">Disulfide bond</keyword>
<accession>A0A409YHS9</accession>
<comment type="caution">
    <text evidence="11">The sequence shown here is derived from an EMBL/GenBank/DDBJ whole genome shotgun (WGS) entry which is preliminary data.</text>
</comment>
<dbReference type="Pfam" id="PF00394">
    <property type="entry name" value="Cu-oxidase"/>
    <property type="match status" value="1"/>
</dbReference>
<evidence type="ECO:0008006" key="13">
    <source>
        <dbReference type="Google" id="ProtNLM"/>
    </source>
</evidence>
<keyword evidence="12" id="KW-1185">Reference proteome</keyword>
<dbReference type="PANTHER" id="PTHR11709">
    <property type="entry name" value="MULTI-COPPER OXIDASE"/>
    <property type="match status" value="1"/>
</dbReference>
<evidence type="ECO:0000256" key="4">
    <source>
        <dbReference type="ARBA" id="ARBA00023008"/>
    </source>
</evidence>
<evidence type="ECO:0000259" key="8">
    <source>
        <dbReference type="Pfam" id="PF00394"/>
    </source>
</evidence>
<dbReference type="Gene3D" id="2.60.40.420">
    <property type="entry name" value="Cupredoxins - blue copper proteins"/>
    <property type="match status" value="3"/>
</dbReference>
<evidence type="ECO:0000256" key="7">
    <source>
        <dbReference type="SAM" id="MobiDB-lite"/>
    </source>
</evidence>
<dbReference type="InParanoid" id="A0A409YHS9"/>
<dbReference type="Proteomes" id="UP000284706">
    <property type="component" value="Unassembled WGS sequence"/>
</dbReference>
<evidence type="ECO:0000256" key="1">
    <source>
        <dbReference type="ARBA" id="ARBA00010609"/>
    </source>
</evidence>
<evidence type="ECO:0000259" key="10">
    <source>
        <dbReference type="Pfam" id="PF07732"/>
    </source>
</evidence>
<keyword evidence="3" id="KW-0560">Oxidoreductase</keyword>
<proteinExistence type="inferred from homology"/>
<protein>
    <recommendedName>
        <fullName evidence="13">Laccase</fullName>
    </recommendedName>
</protein>
<feature type="domain" description="Plastocyanin-like" evidence="8">
    <location>
        <begin position="200"/>
        <end position="342"/>
    </location>
</feature>
<keyword evidence="4" id="KW-0186">Copper</keyword>
<dbReference type="OrthoDB" id="2121828at2759"/>
<dbReference type="PANTHER" id="PTHR11709:SF511">
    <property type="entry name" value="LACCASE"/>
    <property type="match status" value="1"/>
</dbReference>
<dbReference type="CDD" id="cd13856">
    <property type="entry name" value="CuRO_1_Tv-LCC_like"/>
    <property type="match status" value="1"/>
</dbReference>
<dbReference type="InterPro" id="IPR033138">
    <property type="entry name" value="Cu_oxidase_CS"/>
</dbReference>
<dbReference type="InterPro" id="IPR045087">
    <property type="entry name" value="Cu-oxidase_fam"/>
</dbReference>
<dbReference type="PROSITE" id="PS00079">
    <property type="entry name" value="MULTICOPPER_OXIDASE1"/>
    <property type="match status" value="2"/>
</dbReference>
<dbReference type="SUPFAM" id="SSF49503">
    <property type="entry name" value="Cupredoxins"/>
    <property type="match status" value="3"/>
</dbReference>
<reference evidence="11 12" key="1">
    <citation type="journal article" date="2018" name="Evol. Lett.">
        <title>Horizontal gene cluster transfer increased hallucinogenic mushroom diversity.</title>
        <authorList>
            <person name="Reynolds H.T."/>
            <person name="Vijayakumar V."/>
            <person name="Gluck-Thaler E."/>
            <person name="Korotkin H.B."/>
            <person name="Matheny P.B."/>
            <person name="Slot J.C."/>
        </authorList>
    </citation>
    <scope>NUCLEOTIDE SEQUENCE [LARGE SCALE GENOMIC DNA]</scope>
    <source>
        <strain evidence="11 12">SRW20</strain>
    </source>
</reference>
<evidence type="ECO:0000256" key="5">
    <source>
        <dbReference type="ARBA" id="ARBA00023157"/>
    </source>
</evidence>
<feature type="compositionally biased region" description="Pro residues" evidence="7">
    <location>
        <begin position="713"/>
        <end position="728"/>
    </location>
</feature>
<evidence type="ECO:0000259" key="9">
    <source>
        <dbReference type="Pfam" id="PF07731"/>
    </source>
</evidence>
<dbReference type="InterPro" id="IPR001117">
    <property type="entry name" value="Cu-oxidase_2nd"/>
</dbReference>
<dbReference type="EMBL" id="NHYE01000841">
    <property type="protein sequence ID" value="PPR02558.1"/>
    <property type="molecule type" value="Genomic_DNA"/>
</dbReference>